<dbReference type="Proteomes" id="UP000285123">
    <property type="component" value="Unassembled WGS sequence"/>
</dbReference>
<dbReference type="GO" id="GO:0043565">
    <property type="term" value="F:sequence-specific DNA binding"/>
    <property type="evidence" value="ECO:0007669"/>
    <property type="project" value="TreeGrafter"/>
</dbReference>
<reference evidence="6 7" key="1">
    <citation type="submission" date="2013-10" db="EMBL/GenBank/DDBJ databases">
        <title>Salinisphaera halophila YIM 95161 Genome Sequencing.</title>
        <authorList>
            <person name="Lai Q."/>
            <person name="Li C."/>
            <person name="Shao Z."/>
        </authorList>
    </citation>
    <scope>NUCLEOTIDE SEQUENCE [LARGE SCALE GENOMIC DNA]</scope>
    <source>
        <strain evidence="6 7">YIM 95161</strain>
    </source>
</reference>
<dbReference type="PANTHER" id="PTHR30537:SF3">
    <property type="entry name" value="TRANSCRIPTIONAL REGULATORY PROTEIN"/>
    <property type="match status" value="1"/>
</dbReference>
<dbReference type="SUPFAM" id="SSF53850">
    <property type="entry name" value="Periplasmic binding protein-like II"/>
    <property type="match status" value="1"/>
</dbReference>
<keyword evidence="3" id="KW-0238">DNA-binding</keyword>
<dbReference type="InterPro" id="IPR036388">
    <property type="entry name" value="WH-like_DNA-bd_sf"/>
</dbReference>
<feature type="domain" description="HTH lysR-type" evidence="5">
    <location>
        <begin position="10"/>
        <end position="67"/>
    </location>
</feature>
<dbReference type="Gene3D" id="3.40.190.290">
    <property type="match status" value="1"/>
</dbReference>
<dbReference type="InterPro" id="IPR005119">
    <property type="entry name" value="LysR_subst-bd"/>
</dbReference>
<dbReference type="Gene3D" id="1.10.10.10">
    <property type="entry name" value="Winged helix-like DNA-binding domain superfamily/Winged helix DNA-binding domain"/>
    <property type="match status" value="1"/>
</dbReference>
<protein>
    <submittedName>
        <fullName evidence="6">LysR family transcriptional regulator</fullName>
    </submittedName>
</protein>
<organism evidence="6 7">
    <name type="scientific">Salinisphaera orenii YIM 95161</name>
    <dbReference type="NCBI Taxonomy" id="1051139"/>
    <lineage>
        <taxon>Bacteria</taxon>
        <taxon>Pseudomonadati</taxon>
        <taxon>Pseudomonadota</taxon>
        <taxon>Gammaproteobacteria</taxon>
        <taxon>Salinisphaerales</taxon>
        <taxon>Salinisphaeraceae</taxon>
        <taxon>Salinisphaera</taxon>
    </lineage>
</organism>
<name>A0A423PK45_9GAMM</name>
<dbReference type="OrthoDB" id="570111at2"/>
<evidence type="ECO:0000256" key="4">
    <source>
        <dbReference type="ARBA" id="ARBA00023163"/>
    </source>
</evidence>
<proteinExistence type="inferred from homology"/>
<evidence type="ECO:0000256" key="3">
    <source>
        <dbReference type="ARBA" id="ARBA00023125"/>
    </source>
</evidence>
<gene>
    <name evidence="6" type="ORF">SAHL_13475</name>
</gene>
<dbReference type="RefSeq" id="WP_123591925.1">
    <property type="nucleotide sequence ID" value="NZ_AYKF01000107.1"/>
</dbReference>
<dbReference type="Pfam" id="PF03466">
    <property type="entry name" value="LysR_substrate"/>
    <property type="match status" value="1"/>
</dbReference>
<dbReference type="Pfam" id="PF00126">
    <property type="entry name" value="HTH_1"/>
    <property type="match status" value="1"/>
</dbReference>
<evidence type="ECO:0000313" key="7">
    <source>
        <dbReference type="Proteomes" id="UP000285123"/>
    </source>
</evidence>
<dbReference type="GO" id="GO:0003700">
    <property type="term" value="F:DNA-binding transcription factor activity"/>
    <property type="evidence" value="ECO:0007669"/>
    <property type="project" value="InterPro"/>
</dbReference>
<dbReference type="InterPro" id="IPR036390">
    <property type="entry name" value="WH_DNA-bd_sf"/>
</dbReference>
<evidence type="ECO:0000256" key="1">
    <source>
        <dbReference type="ARBA" id="ARBA00009437"/>
    </source>
</evidence>
<accession>A0A423PK45</accession>
<evidence type="ECO:0000313" key="6">
    <source>
        <dbReference type="EMBL" id="ROO25931.1"/>
    </source>
</evidence>
<dbReference type="EMBL" id="AYKF01000107">
    <property type="protein sequence ID" value="ROO25931.1"/>
    <property type="molecule type" value="Genomic_DNA"/>
</dbReference>
<keyword evidence="2" id="KW-0805">Transcription regulation</keyword>
<evidence type="ECO:0000259" key="5">
    <source>
        <dbReference type="PROSITE" id="PS50931"/>
    </source>
</evidence>
<evidence type="ECO:0000256" key="2">
    <source>
        <dbReference type="ARBA" id="ARBA00023015"/>
    </source>
</evidence>
<comment type="similarity">
    <text evidence="1">Belongs to the LysR transcriptional regulatory family.</text>
</comment>
<comment type="caution">
    <text evidence="6">The sequence shown here is derived from an EMBL/GenBank/DDBJ whole genome shotgun (WGS) entry which is preliminary data.</text>
</comment>
<sequence>MADEAQLLATNWNDLKYFLAVARQGRLTRAARLLETSHVTVGNRLRALEGVVGARLFVRGGRGFELTRAGDRLFRHAEGLERNLRLGLETLGRPGGARPRVRIGVTEGLGDHYLSSRIAAWVHAGEIEIDFISLPKSTTVTSREADISITLEQPTGEFLIRRLLTDYTLGIYASPTYLARRGPIVHRGQLNEHPWIGYIESLMFTDELKYHYELAPSLDFVFQSTTIGAQHEAAAAGVGLSILPDYIAARDSRLVRVLDDIQFVRHYWVSTNRDLHRFEAVNRTWHFILDCCRRDSALLRPTPT</sequence>
<dbReference type="InterPro" id="IPR000847">
    <property type="entry name" value="LysR_HTH_N"/>
</dbReference>
<dbReference type="SUPFAM" id="SSF46785">
    <property type="entry name" value="Winged helix' DNA-binding domain"/>
    <property type="match status" value="1"/>
</dbReference>
<keyword evidence="4" id="KW-0804">Transcription</keyword>
<dbReference type="AlphaFoldDB" id="A0A423PK45"/>
<dbReference type="GO" id="GO:0006351">
    <property type="term" value="P:DNA-templated transcription"/>
    <property type="evidence" value="ECO:0007669"/>
    <property type="project" value="TreeGrafter"/>
</dbReference>
<dbReference type="PANTHER" id="PTHR30537">
    <property type="entry name" value="HTH-TYPE TRANSCRIPTIONAL REGULATOR"/>
    <property type="match status" value="1"/>
</dbReference>
<dbReference type="PROSITE" id="PS50931">
    <property type="entry name" value="HTH_LYSR"/>
    <property type="match status" value="1"/>
</dbReference>
<dbReference type="InterPro" id="IPR058163">
    <property type="entry name" value="LysR-type_TF_proteobact-type"/>
</dbReference>